<dbReference type="InterPro" id="IPR056291">
    <property type="entry name" value="MORN_DRC7"/>
</dbReference>
<evidence type="ECO:0000313" key="4">
    <source>
        <dbReference type="Proteomes" id="UP000299102"/>
    </source>
</evidence>
<keyword evidence="4" id="KW-1185">Reference proteome</keyword>
<reference evidence="3 4" key="1">
    <citation type="journal article" date="2019" name="Commun. Biol.">
        <title>The bagworm genome reveals a unique fibroin gene that provides high tensile strength.</title>
        <authorList>
            <person name="Kono N."/>
            <person name="Nakamura H."/>
            <person name="Ohtoshi R."/>
            <person name="Tomita M."/>
            <person name="Numata K."/>
            <person name="Arakawa K."/>
        </authorList>
    </citation>
    <scope>NUCLEOTIDE SEQUENCE [LARGE SCALE GENOMIC DNA]</scope>
</reference>
<gene>
    <name evidence="3" type="primary">DRC7</name>
    <name evidence="3" type="ORF">EVAR_7895_1</name>
</gene>
<sequence>MSPYTAIMRRSGNSFELAHVLVSWLAGAGYEAFVVHGYANRDTCLGVRYRLPCPHVPDETPVVEIEKPSGEEPRYKLTPLPDMRSKYLLYMDERKRQERQKALDEIEAEKQAKIAELERPPPDEVDGWRTHAWALVLPQRRGIQEPFFIEPSEGLRYPLSAPKYQRLHAIYNHENYYANLQDCSCGLDKISYDLCNSKRWEHLLPGEPFSRRQMAGVDYNDRASAVDTEKHLDMPASWVEKLELTADEYEQRYPGCYKIVNYKKVTHEKFSPYLQSDGVVEKIRIFRDYALATPIMAYEWYKHRADKMEYVKADYVKNEIVETFAIGRSDQFKKHVYDSKLPHLSIEGYRVIDFYYTGRIDRLAKIECGALTFNEYFKGRDDRS</sequence>
<evidence type="ECO:0000313" key="3">
    <source>
        <dbReference type="EMBL" id="GBP17902.1"/>
    </source>
</evidence>
<dbReference type="AlphaFoldDB" id="A0A4C1TV46"/>
<dbReference type="Pfam" id="PF24667">
    <property type="entry name" value="MORN_DRC7"/>
    <property type="match status" value="1"/>
</dbReference>
<feature type="domain" description="CEP76/DRC7 peptidase-like" evidence="1">
    <location>
        <begin position="129"/>
        <end position="203"/>
    </location>
</feature>
<evidence type="ECO:0000259" key="2">
    <source>
        <dbReference type="Pfam" id="PF24667"/>
    </source>
</evidence>
<proteinExistence type="predicted"/>
<name>A0A4C1TV46_EUMVA</name>
<dbReference type="STRING" id="151549.A0A4C1TV46"/>
<dbReference type="GO" id="GO:0031514">
    <property type="term" value="C:motile cilium"/>
    <property type="evidence" value="ECO:0007669"/>
    <property type="project" value="TreeGrafter"/>
</dbReference>
<accession>A0A4C1TV46</accession>
<comment type="caution">
    <text evidence="3">The sequence shown here is derived from an EMBL/GenBank/DDBJ whole genome shotgun (WGS) entry which is preliminary data.</text>
</comment>
<dbReference type="GO" id="GO:0030317">
    <property type="term" value="P:flagellated sperm motility"/>
    <property type="evidence" value="ECO:0007669"/>
    <property type="project" value="TreeGrafter"/>
</dbReference>
<dbReference type="PANTHER" id="PTHR35249:SF2">
    <property type="entry name" value="DYNEIN REGULATORY COMPLEX SUBUNIT 7"/>
    <property type="match status" value="1"/>
</dbReference>
<dbReference type="Pfam" id="PF24656">
    <property type="entry name" value="CEPT76_peptidase"/>
    <property type="match status" value="1"/>
</dbReference>
<feature type="domain" description="Dynein regulatory complex subunit 7 MORN" evidence="2">
    <location>
        <begin position="254"/>
        <end position="383"/>
    </location>
</feature>
<protein>
    <submittedName>
        <fullName evidence="3">Dynein regulatory complex subunit 7</fullName>
    </submittedName>
</protein>
<organism evidence="3 4">
    <name type="scientific">Eumeta variegata</name>
    <name type="common">Bagworm moth</name>
    <name type="synonym">Eumeta japonica</name>
    <dbReference type="NCBI Taxonomy" id="151549"/>
    <lineage>
        <taxon>Eukaryota</taxon>
        <taxon>Metazoa</taxon>
        <taxon>Ecdysozoa</taxon>
        <taxon>Arthropoda</taxon>
        <taxon>Hexapoda</taxon>
        <taxon>Insecta</taxon>
        <taxon>Pterygota</taxon>
        <taxon>Neoptera</taxon>
        <taxon>Endopterygota</taxon>
        <taxon>Lepidoptera</taxon>
        <taxon>Glossata</taxon>
        <taxon>Ditrysia</taxon>
        <taxon>Tineoidea</taxon>
        <taxon>Psychidae</taxon>
        <taxon>Oiketicinae</taxon>
        <taxon>Eumeta</taxon>
    </lineage>
</organism>
<dbReference type="InterPro" id="IPR033551">
    <property type="entry name" value="DRC7/lobo"/>
</dbReference>
<dbReference type="EMBL" id="BGZK01000091">
    <property type="protein sequence ID" value="GBP17902.1"/>
    <property type="molecule type" value="Genomic_DNA"/>
</dbReference>
<dbReference type="Proteomes" id="UP000299102">
    <property type="component" value="Unassembled WGS sequence"/>
</dbReference>
<evidence type="ECO:0000259" key="1">
    <source>
        <dbReference type="Pfam" id="PF24656"/>
    </source>
</evidence>
<dbReference type="OrthoDB" id="10262874at2759"/>
<dbReference type="InterPro" id="IPR056290">
    <property type="entry name" value="CEPT76/DRC7_peptidase-like_dom"/>
</dbReference>
<dbReference type="PANTHER" id="PTHR35249">
    <property type="entry name" value="DYNEIN REGULATORY COMPLEX SUBUNIT 7"/>
    <property type="match status" value="1"/>
</dbReference>